<organism evidence="9 10">
    <name type="scientific">Polyangium jinanense</name>
    <dbReference type="NCBI Taxonomy" id="2829994"/>
    <lineage>
        <taxon>Bacteria</taxon>
        <taxon>Pseudomonadati</taxon>
        <taxon>Myxococcota</taxon>
        <taxon>Polyangia</taxon>
        <taxon>Polyangiales</taxon>
        <taxon>Polyangiaceae</taxon>
        <taxon>Polyangium</taxon>
    </lineage>
</organism>
<dbReference type="GO" id="GO:0009279">
    <property type="term" value="C:cell outer membrane"/>
    <property type="evidence" value="ECO:0007669"/>
    <property type="project" value="UniProtKB-SubCell"/>
</dbReference>
<feature type="compositionally biased region" description="Basic and acidic residues" evidence="6">
    <location>
        <begin position="468"/>
        <end position="490"/>
    </location>
</feature>
<reference evidence="9 10" key="1">
    <citation type="submission" date="2021-04" db="EMBL/GenBank/DDBJ databases">
        <title>Genome analysis of Polyangium sp.</title>
        <authorList>
            <person name="Li Y."/>
            <person name="Wang J."/>
        </authorList>
    </citation>
    <scope>NUCLEOTIDE SEQUENCE [LARGE SCALE GENOMIC DNA]</scope>
    <source>
        <strain evidence="9 10">SDU14</strain>
    </source>
</reference>
<proteinExistence type="predicted"/>
<evidence type="ECO:0000256" key="2">
    <source>
        <dbReference type="ARBA" id="ARBA00022729"/>
    </source>
</evidence>
<comment type="subcellular location">
    <subcellularLocation>
        <location evidence="1">Cell outer membrane</location>
    </subcellularLocation>
</comment>
<evidence type="ECO:0000256" key="7">
    <source>
        <dbReference type="SAM" id="SignalP"/>
    </source>
</evidence>
<dbReference type="PANTHER" id="PTHR30329">
    <property type="entry name" value="STATOR ELEMENT OF FLAGELLAR MOTOR COMPLEX"/>
    <property type="match status" value="1"/>
</dbReference>
<dbReference type="SUPFAM" id="SSF103647">
    <property type="entry name" value="TSP type-3 repeat"/>
    <property type="match status" value="2"/>
</dbReference>
<evidence type="ECO:0000313" key="9">
    <source>
        <dbReference type="EMBL" id="MDC3984847.1"/>
    </source>
</evidence>
<dbReference type="Pfam" id="PF02412">
    <property type="entry name" value="TSP_3"/>
    <property type="match status" value="1"/>
</dbReference>
<dbReference type="InterPro" id="IPR050330">
    <property type="entry name" value="Bact_OuterMem_StrucFunc"/>
</dbReference>
<sequence length="698" mass="72824">MRTSKGYRWLLCAAALGSIAGIAAPASADDLAINRFYPAPAGDRFFGAQSPYVAGDLTPHAALIVDYAHNPLVLRRQSDDESLGSVVSNQLYLHLNGSFALFERLLVNVDVPVALYQNGENPTNTLGISSPSGADFGDLRLGLRLRVLGDYDSIFQLGIGGYLWVPTGTGAFVTDGNVRGLPQVIVGGKHDRFVYSVAIGPEIRPDQNYFGNALLGTTFVAGGGIGFLLGEERNFQIGPEFNVVASMRETTRQSLNAEALVGAKYRFAENFEAGIAAGPGLASGIGTPDFRVVGSLAYTPKWKAKDTDGDGIVDKEDACVDVKGVKHSDPAKNGCPADRDNDTILDVQDACPDLKGVANADPKKNGCPPDSDDDGIYDDKDACPDVKGVADPDPAKNGCPPDKDKDGIIDAQDACIDVPGVADPDAKKNGCPPDKDNDGVYDAQDACPEIPGIKTNDPATNGCPGDTDGDKIRDDKDACPNEKGAPDPDPKQNGCPKAVRVTETEVIILQQVQFDTAKATIRKVSDSLLDEVAAVLNEHPELLKVEVQGHTDSRGSKQLNTKLSQARADAVKAALAKRGVSADRLTTMGYGPDRPVGDNASEEGRQANRRVQFVILEKKMKDGSIKKFEPVAPPAPPPAAPKGAAPKGAAPAAPKGAAPAPAAPAPKGAAPAPAAPKGAAPAPAAPAPKKVAPAPTKK</sequence>
<comment type="caution">
    <text evidence="9">The sequence shown here is derived from an EMBL/GenBank/DDBJ whole genome shotgun (WGS) entry which is preliminary data.</text>
</comment>
<keyword evidence="2 7" id="KW-0732">Signal</keyword>
<feature type="compositionally biased region" description="Basic and acidic residues" evidence="6">
    <location>
        <begin position="377"/>
        <end position="394"/>
    </location>
</feature>
<accession>A0A9X4AVZ1</accession>
<gene>
    <name evidence="9" type="ORF">KEG57_30480</name>
</gene>
<dbReference type="InterPro" id="IPR003367">
    <property type="entry name" value="Thrombospondin_3-like_rpt"/>
</dbReference>
<feature type="signal peptide" evidence="7">
    <location>
        <begin position="1"/>
        <end position="28"/>
    </location>
</feature>
<dbReference type="Gene3D" id="4.10.1080.10">
    <property type="entry name" value="TSP type-3 repeat"/>
    <property type="match status" value="2"/>
</dbReference>
<dbReference type="GO" id="GO:0007155">
    <property type="term" value="P:cell adhesion"/>
    <property type="evidence" value="ECO:0007669"/>
    <property type="project" value="InterPro"/>
</dbReference>
<feature type="compositionally biased region" description="Basic and acidic residues" evidence="6">
    <location>
        <begin position="424"/>
        <end position="438"/>
    </location>
</feature>
<dbReference type="RefSeq" id="WP_272459088.1">
    <property type="nucleotide sequence ID" value="NZ_JAGTJJ010000024.1"/>
</dbReference>
<dbReference type="InterPro" id="IPR006665">
    <property type="entry name" value="OmpA-like"/>
</dbReference>
<feature type="region of interest" description="Disordered" evidence="6">
    <location>
        <begin position="355"/>
        <end position="496"/>
    </location>
</feature>
<keyword evidence="10" id="KW-1185">Reference proteome</keyword>
<dbReference type="InterPro" id="IPR028974">
    <property type="entry name" value="TSP_type-3_rpt"/>
</dbReference>
<keyword evidence="4" id="KW-0998">Cell outer membrane</keyword>
<feature type="chain" id="PRO_5040893854" evidence="7">
    <location>
        <begin position="29"/>
        <end position="698"/>
    </location>
</feature>
<dbReference type="PROSITE" id="PS01068">
    <property type="entry name" value="OMPA_1"/>
    <property type="match status" value="1"/>
</dbReference>
<dbReference type="PANTHER" id="PTHR30329:SF21">
    <property type="entry name" value="LIPOPROTEIN YIAD-RELATED"/>
    <property type="match status" value="1"/>
</dbReference>
<evidence type="ECO:0000313" key="10">
    <source>
        <dbReference type="Proteomes" id="UP001151081"/>
    </source>
</evidence>
<dbReference type="InterPro" id="IPR036737">
    <property type="entry name" value="OmpA-like_sf"/>
</dbReference>
<feature type="domain" description="OmpA-like" evidence="8">
    <location>
        <begin position="501"/>
        <end position="619"/>
    </location>
</feature>
<dbReference type="Proteomes" id="UP001151081">
    <property type="component" value="Unassembled WGS sequence"/>
</dbReference>
<keyword evidence="3 5" id="KW-0472">Membrane</keyword>
<feature type="compositionally biased region" description="Low complexity" evidence="6">
    <location>
        <begin position="641"/>
        <end position="698"/>
    </location>
</feature>
<dbReference type="InterPro" id="IPR006690">
    <property type="entry name" value="OMPA-like_CS"/>
</dbReference>
<evidence type="ECO:0000256" key="5">
    <source>
        <dbReference type="PROSITE-ProRule" id="PRU00473"/>
    </source>
</evidence>
<dbReference type="PRINTS" id="PR01023">
    <property type="entry name" value="NAFLGMOTY"/>
</dbReference>
<evidence type="ECO:0000256" key="4">
    <source>
        <dbReference type="ARBA" id="ARBA00023237"/>
    </source>
</evidence>
<evidence type="ECO:0000259" key="8">
    <source>
        <dbReference type="PROSITE" id="PS51123"/>
    </source>
</evidence>
<dbReference type="Pfam" id="PF00691">
    <property type="entry name" value="OmpA"/>
    <property type="match status" value="1"/>
</dbReference>
<dbReference type="SUPFAM" id="SSF103088">
    <property type="entry name" value="OmpA-like"/>
    <property type="match status" value="1"/>
</dbReference>
<evidence type="ECO:0000256" key="3">
    <source>
        <dbReference type="ARBA" id="ARBA00023136"/>
    </source>
</evidence>
<dbReference type="EMBL" id="JAGTJJ010000024">
    <property type="protein sequence ID" value="MDC3984847.1"/>
    <property type="molecule type" value="Genomic_DNA"/>
</dbReference>
<feature type="region of interest" description="Disordered" evidence="6">
    <location>
        <begin position="585"/>
        <end position="608"/>
    </location>
</feature>
<dbReference type="InterPro" id="IPR006664">
    <property type="entry name" value="OMP_bac"/>
</dbReference>
<dbReference type="PROSITE" id="PS51123">
    <property type="entry name" value="OMPA_2"/>
    <property type="match status" value="1"/>
</dbReference>
<dbReference type="PRINTS" id="PR01021">
    <property type="entry name" value="OMPADOMAIN"/>
</dbReference>
<dbReference type="AlphaFoldDB" id="A0A9X4AVZ1"/>
<dbReference type="CDD" id="cd07185">
    <property type="entry name" value="OmpA_C-like"/>
    <property type="match status" value="1"/>
</dbReference>
<feature type="compositionally biased region" description="Pro residues" evidence="6">
    <location>
        <begin position="631"/>
        <end position="640"/>
    </location>
</feature>
<evidence type="ECO:0000256" key="6">
    <source>
        <dbReference type="SAM" id="MobiDB-lite"/>
    </source>
</evidence>
<feature type="region of interest" description="Disordered" evidence="6">
    <location>
        <begin position="624"/>
        <end position="698"/>
    </location>
</feature>
<protein>
    <submittedName>
        <fullName evidence="9">OmpA family protein</fullName>
    </submittedName>
</protein>
<dbReference type="Gene3D" id="3.30.1330.60">
    <property type="entry name" value="OmpA-like domain"/>
    <property type="match status" value="1"/>
</dbReference>
<dbReference type="GO" id="GO:0005509">
    <property type="term" value="F:calcium ion binding"/>
    <property type="evidence" value="ECO:0007669"/>
    <property type="project" value="InterPro"/>
</dbReference>
<name>A0A9X4AVZ1_9BACT</name>
<evidence type="ECO:0000256" key="1">
    <source>
        <dbReference type="ARBA" id="ARBA00004442"/>
    </source>
</evidence>